<dbReference type="GO" id="GO:0000978">
    <property type="term" value="F:RNA polymerase II cis-regulatory region sequence-specific DNA binding"/>
    <property type="evidence" value="ECO:0007669"/>
    <property type="project" value="TreeGrafter"/>
</dbReference>
<dbReference type="EMBL" id="GL376558">
    <property type="status" value="NOT_ANNOTATED_CDS"/>
    <property type="molecule type" value="Genomic_DNA"/>
</dbReference>
<dbReference type="InterPro" id="IPR036236">
    <property type="entry name" value="Znf_C2H2_sf"/>
</dbReference>
<reference evidence="8" key="2">
    <citation type="submission" date="2010-04" db="EMBL/GenBank/DDBJ databases">
        <authorList>
            <person name="Buell R."/>
            <person name="Hamilton J."/>
            <person name="Hostetler J."/>
        </authorList>
    </citation>
    <scope>NUCLEOTIDE SEQUENCE [LARGE SCALE GENOMIC DNA]</scope>
    <source>
        <strain evidence="8">DAOM:BR144</strain>
    </source>
</reference>
<dbReference type="PROSITE" id="PS50157">
    <property type="entry name" value="ZINC_FINGER_C2H2_2"/>
    <property type="match status" value="2"/>
</dbReference>
<dbReference type="EnsemblProtists" id="PYU1_T008772">
    <property type="protein sequence ID" value="PYU1_T008772"/>
    <property type="gene ID" value="PYU1_G008754"/>
</dbReference>
<evidence type="ECO:0000256" key="4">
    <source>
        <dbReference type="ARBA" id="ARBA00022833"/>
    </source>
</evidence>
<evidence type="ECO:0000313" key="7">
    <source>
        <dbReference type="EnsemblProtists" id="PYU1_T008772"/>
    </source>
</evidence>
<dbReference type="Proteomes" id="UP000019132">
    <property type="component" value="Unassembled WGS sequence"/>
</dbReference>
<dbReference type="PANTHER" id="PTHR19818">
    <property type="entry name" value="ZINC FINGER PROTEIN ZIC AND GLI"/>
    <property type="match status" value="1"/>
</dbReference>
<evidence type="ECO:0000256" key="1">
    <source>
        <dbReference type="ARBA" id="ARBA00022723"/>
    </source>
</evidence>
<dbReference type="Gene3D" id="3.30.160.60">
    <property type="entry name" value="Classic Zinc Finger"/>
    <property type="match status" value="3"/>
</dbReference>
<dbReference type="AlphaFoldDB" id="K3WUX5"/>
<dbReference type="InParanoid" id="K3WUX5"/>
<name>K3WUX5_GLOUD</name>
<keyword evidence="4" id="KW-0862">Zinc</keyword>
<protein>
    <recommendedName>
        <fullName evidence="6">C2H2-type domain-containing protein</fullName>
    </recommendedName>
</protein>
<dbReference type="GO" id="GO:0008270">
    <property type="term" value="F:zinc ion binding"/>
    <property type="evidence" value="ECO:0007669"/>
    <property type="project" value="UniProtKB-KW"/>
</dbReference>
<evidence type="ECO:0000259" key="6">
    <source>
        <dbReference type="PROSITE" id="PS50157"/>
    </source>
</evidence>
<dbReference type="VEuPathDB" id="FungiDB:PYU1_G008754"/>
<evidence type="ECO:0000256" key="3">
    <source>
        <dbReference type="ARBA" id="ARBA00022771"/>
    </source>
</evidence>
<organism evidence="7 8">
    <name type="scientific">Globisporangium ultimum (strain ATCC 200006 / CBS 805.95 / DAOM BR144)</name>
    <name type="common">Pythium ultimum</name>
    <dbReference type="NCBI Taxonomy" id="431595"/>
    <lineage>
        <taxon>Eukaryota</taxon>
        <taxon>Sar</taxon>
        <taxon>Stramenopiles</taxon>
        <taxon>Oomycota</taxon>
        <taxon>Peronosporomycetes</taxon>
        <taxon>Pythiales</taxon>
        <taxon>Pythiaceae</taxon>
        <taxon>Globisporangium</taxon>
    </lineage>
</organism>
<proteinExistence type="predicted"/>
<dbReference type="PANTHER" id="PTHR19818:SF139">
    <property type="entry name" value="PAIR-RULE PROTEIN ODD-PAIRED"/>
    <property type="match status" value="1"/>
</dbReference>
<reference evidence="8" key="1">
    <citation type="journal article" date="2010" name="Genome Biol.">
        <title>Genome sequence of the necrotrophic plant pathogen Pythium ultimum reveals original pathogenicity mechanisms and effector repertoire.</title>
        <authorList>
            <person name="Levesque C.A."/>
            <person name="Brouwer H."/>
            <person name="Cano L."/>
            <person name="Hamilton J.P."/>
            <person name="Holt C."/>
            <person name="Huitema E."/>
            <person name="Raffaele S."/>
            <person name="Robideau G.P."/>
            <person name="Thines M."/>
            <person name="Win J."/>
            <person name="Zerillo M.M."/>
            <person name="Beakes G.W."/>
            <person name="Boore J.L."/>
            <person name="Busam D."/>
            <person name="Dumas B."/>
            <person name="Ferriera S."/>
            <person name="Fuerstenberg S.I."/>
            <person name="Gachon C.M."/>
            <person name="Gaulin E."/>
            <person name="Govers F."/>
            <person name="Grenville-Briggs L."/>
            <person name="Horner N."/>
            <person name="Hostetler J."/>
            <person name="Jiang R.H."/>
            <person name="Johnson J."/>
            <person name="Krajaejun T."/>
            <person name="Lin H."/>
            <person name="Meijer H.J."/>
            <person name="Moore B."/>
            <person name="Morris P."/>
            <person name="Phuntmart V."/>
            <person name="Puiu D."/>
            <person name="Shetty J."/>
            <person name="Stajich J.E."/>
            <person name="Tripathy S."/>
            <person name="Wawra S."/>
            <person name="van West P."/>
            <person name="Whitty B.R."/>
            <person name="Coutinho P.M."/>
            <person name="Henrissat B."/>
            <person name="Martin F."/>
            <person name="Thomas P.D."/>
            <person name="Tyler B.M."/>
            <person name="De Vries R.P."/>
            <person name="Kamoun S."/>
            <person name="Yandell M."/>
            <person name="Tisserat N."/>
            <person name="Buell C.R."/>
        </authorList>
    </citation>
    <scope>NUCLEOTIDE SEQUENCE</scope>
    <source>
        <strain evidence="8">DAOM:BR144</strain>
    </source>
</reference>
<evidence type="ECO:0000256" key="2">
    <source>
        <dbReference type="ARBA" id="ARBA00022737"/>
    </source>
</evidence>
<evidence type="ECO:0000313" key="8">
    <source>
        <dbReference type="Proteomes" id="UP000019132"/>
    </source>
</evidence>
<keyword evidence="3 5" id="KW-0863">Zinc-finger</keyword>
<feature type="domain" description="C2H2-type" evidence="6">
    <location>
        <begin position="82"/>
        <end position="112"/>
    </location>
</feature>
<dbReference type="SUPFAM" id="SSF57667">
    <property type="entry name" value="beta-beta-alpha zinc fingers"/>
    <property type="match status" value="2"/>
</dbReference>
<dbReference type="eggNOG" id="KOG1721">
    <property type="taxonomic scope" value="Eukaryota"/>
</dbReference>
<sequence>MFACLEVECARRFTRKYTLEERMKSHTGGKPHICPVKTCAKNFSTSGNLLRHSVFTATLSHCVAPSKKLEKHTKFHYANGVKVCLVERCGKTFSTTGNLNCHIKAAHKGGDLGLELELLELE</sequence>
<accession>K3WUX5</accession>
<dbReference type="STRING" id="431595.K3WUX5"/>
<reference evidence="7" key="3">
    <citation type="submission" date="2015-02" db="UniProtKB">
        <authorList>
            <consortium name="EnsemblProtists"/>
        </authorList>
    </citation>
    <scope>IDENTIFICATION</scope>
    <source>
        <strain evidence="7">DAOM BR144</strain>
    </source>
</reference>
<feature type="domain" description="C2H2-type" evidence="6">
    <location>
        <begin position="2"/>
        <end position="31"/>
    </location>
</feature>
<evidence type="ECO:0000256" key="5">
    <source>
        <dbReference type="PROSITE-ProRule" id="PRU00042"/>
    </source>
</evidence>
<dbReference type="InterPro" id="IPR050329">
    <property type="entry name" value="GLI_C2H2-zinc-finger"/>
</dbReference>
<keyword evidence="8" id="KW-1185">Reference proteome</keyword>
<dbReference type="InterPro" id="IPR013087">
    <property type="entry name" value="Znf_C2H2_type"/>
</dbReference>
<dbReference type="HOGENOM" id="CLU_002678_42_12_1"/>
<dbReference type="GO" id="GO:0045944">
    <property type="term" value="P:positive regulation of transcription by RNA polymerase II"/>
    <property type="evidence" value="ECO:0007669"/>
    <property type="project" value="UniProtKB-ARBA"/>
</dbReference>
<dbReference type="GO" id="GO:0000981">
    <property type="term" value="F:DNA-binding transcription factor activity, RNA polymerase II-specific"/>
    <property type="evidence" value="ECO:0007669"/>
    <property type="project" value="TreeGrafter"/>
</dbReference>
<dbReference type="SMART" id="SM00355">
    <property type="entry name" value="ZnF_C2H2"/>
    <property type="match status" value="3"/>
</dbReference>
<dbReference type="PROSITE" id="PS00028">
    <property type="entry name" value="ZINC_FINGER_C2H2_1"/>
    <property type="match status" value="1"/>
</dbReference>
<dbReference type="GO" id="GO:0005634">
    <property type="term" value="C:nucleus"/>
    <property type="evidence" value="ECO:0007669"/>
    <property type="project" value="UniProtKB-ARBA"/>
</dbReference>
<keyword evidence="1" id="KW-0479">Metal-binding</keyword>
<keyword evidence="2" id="KW-0677">Repeat</keyword>